<protein>
    <recommendedName>
        <fullName evidence="1">IgGFc-binding protein N-terminal domain-containing protein</fullName>
    </recommendedName>
</protein>
<gene>
    <name evidence="2" type="ORF">KUTeg_005793</name>
</gene>
<comment type="caution">
    <text evidence="2">The sequence shown here is derived from an EMBL/GenBank/DDBJ whole genome shotgun (WGS) entry which is preliminary data.</text>
</comment>
<dbReference type="PROSITE" id="PS50092">
    <property type="entry name" value="TSP1"/>
    <property type="match status" value="2"/>
</dbReference>
<feature type="non-terminal residue" evidence="2">
    <location>
        <position position="680"/>
    </location>
</feature>
<dbReference type="Pfam" id="PF00090">
    <property type="entry name" value="TSP_1"/>
    <property type="match status" value="2"/>
</dbReference>
<dbReference type="SUPFAM" id="SSF82895">
    <property type="entry name" value="TSP-1 type 1 repeat"/>
    <property type="match status" value="2"/>
</dbReference>
<dbReference type="InterPro" id="IPR035234">
    <property type="entry name" value="IgGFc-bd_N"/>
</dbReference>
<dbReference type="PRINTS" id="PR01705">
    <property type="entry name" value="TSP1REPEAT"/>
</dbReference>
<evidence type="ECO:0000259" key="1">
    <source>
        <dbReference type="Pfam" id="PF17517"/>
    </source>
</evidence>
<dbReference type="InterPro" id="IPR000884">
    <property type="entry name" value="TSP1_rpt"/>
</dbReference>
<accession>A0ABQ9FH76</accession>
<sequence length="680" mass="75444">MKTNEQRLKLTYKVGNTEHANYTIQQLKHWFWRQWNKKDQFNIHGIRYNPKKNLTKPNATENDNQQKTQVNGNAAKHVFGLHLPTILCLALLPSFSLDFKRRSAPDNRGTEFIIGYMENIALSINVELFITTMRTTTVNVRVRAPRYKTSIDHQCSITAGQVKQLFFEPQIRMSGTSLSAKGIWVTADDEVVIYGVNKETYSNDAFLGLPVDVLGDEYYVACWWPPSRQCELLVVGTQDGTSVTITLSQHLGSYYVTYNGKRYYKEWTDSVHSKLQHMGISLGQRSSSSKPVAVFSGNRKTNIGRGGSSDHLVEHWPPVATWGKKFATVPIPERTVGDKWKFVGSEDGTYVRIRSRGYSTSFTVNAGRMVEKQISSGSNYYCFIEADKPILVVQFCQSQQSSYEQSDPMMMMIPPIEQYGADYTFTTPKYSLGSYINYFMFIITKDDKSGLRLDGSPFPSGTSYVTFLTLAQLSEGSHTIRHTSPIKIFGGFLYGRANYETYGLQLVCVPTTTVVGDGIDNDCDGLIDEELCTMMMEMEFAEEDCATPPPIDGGWSNWGSYSSCSQTCKPYGTTQTGTKSRTRLCNNPTPKYDGKQCAGSGTESVSCSSSTTCPIDGGWTSWGSWGTCSKSCGGGSQSRSRSCTNPAPQYGGANCAGSSSSSQACNTHNCPSMYNLICIG</sequence>
<organism evidence="2 3">
    <name type="scientific">Tegillarca granosa</name>
    <name type="common">Malaysian cockle</name>
    <name type="synonym">Anadara granosa</name>
    <dbReference type="NCBI Taxonomy" id="220873"/>
    <lineage>
        <taxon>Eukaryota</taxon>
        <taxon>Metazoa</taxon>
        <taxon>Spiralia</taxon>
        <taxon>Lophotrochozoa</taxon>
        <taxon>Mollusca</taxon>
        <taxon>Bivalvia</taxon>
        <taxon>Autobranchia</taxon>
        <taxon>Pteriomorphia</taxon>
        <taxon>Arcoida</taxon>
        <taxon>Arcoidea</taxon>
        <taxon>Arcidae</taxon>
        <taxon>Tegillarca</taxon>
    </lineage>
</organism>
<dbReference type="Gene3D" id="2.20.100.10">
    <property type="entry name" value="Thrombospondin type-1 (TSP1) repeat"/>
    <property type="match status" value="2"/>
</dbReference>
<evidence type="ECO:0000313" key="3">
    <source>
        <dbReference type="Proteomes" id="UP001217089"/>
    </source>
</evidence>
<keyword evidence="3" id="KW-1185">Reference proteome</keyword>
<reference evidence="2 3" key="1">
    <citation type="submission" date="2022-12" db="EMBL/GenBank/DDBJ databases">
        <title>Chromosome-level genome of Tegillarca granosa.</title>
        <authorList>
            <person name="Kim J."/>
        </authorList>
    </citation>
    <scope>NUCLEOTIDE SEQUENCE [LARGE SCALE GENOMIC DNA]</scope>
    <source>
        <strain evidence="2">Teg-2019</strain>
        <tissue evidence="2">Adductor muscle</tissue>
    </source>
</reference>
<feature type="domain" description="IgGFc-binding protein N-terminal" evidence="1">
    <location>
        <begin position="204"/>
        <end position="489"/>
    </location>
</feature>
<name>A0ABQ9FH76_TEGGR</name>
<evidence type="ECO:0000313" key="2">
    <source>
        <dbReference type="EMBL" id="KAJ8316655.1"/>
    </source>
</evidence>
<dbReference type="SMART" id="SM00209">
    <property type="entry name" value="TSP1"/>
    <property type="match status" value="2"/>
</dbReference>
<dbReference type="EMBL" id="JARBDR010000290">
    <property type="protein sequence ID" value="KAJ8316655.1"/>
    <property type="molecule type" value="Genomic_DNA"/>
</dbReference>
<dbReference type="Proteomes" id="UP001217089">
    <property type="component" value="Unassembled WGS sequence"/>
</dbReference>
<dbReference type="InterPro" id="IPR036383">
    <property type="entry name" value="TSP1_rpt_sf"/>
</dbReference>
<dbReference type="PANTHER" id="PTHR46534:SF1">
    <property type="entry name" value="IGGFC-BINDING PROTEIN N-TERMINAL DOMAIN-CONTAINING PROTEIN"/>
    <property type="match status" value="1"/>
</dbReference>
<dbReference type="Pfam" id="PF17517">
    <property type="entry name" value="IgGFc_binding"/>
    <property type="match status" value="1"/>
</dbReference>
<dbReference type="PANTHER" id="PTHR46534">
    <property type="entry name" value="IGGFC_BINDING DOMAIN-CONTAINING PROTEIN"/>
    <property type="match status" value="1"/>
</dbReference>
<proteinExistence type="predicted"/>